<reference evidence="1" key="1">
    <citation type="submission" date="2020-05" db="EMBL/GenBank/DDBJ databases">
        <authorList>
            <person name="Chiriac C."/>
            <person name="Salcher M."/>
            <person name="Ghai R."/>
            <person name="Kavagutti S V."/>
        </authorList>
    </citation>
    <scope>NUCLEOTIDE SEQUENCE</scope>
</reference>
<organism evidence="1">
    <name type="scientific">uncultured Caudovirales phage</name>
    <dbReference type="NCBI Taxonomy" id="2100421"/>
    <lineage>
        <taxon>Viruses</taxon>
        <taxon>Duplodnaviria</taxon>
        <taxon>Heunggongvirae</taxon>
        <taxon>Uroviricota</taxon>
        <taxon>Caudoviricetes</taxon>
        <taxon>Peduoviridae</taxon>
        <taxon>Maltschvirus</taxon>
        <taxon>Maltschvirus maltsch</taxon>
    </lineage>
</organism>
<name>A0A6J5S5C2_9CAUD</name>
<dbReference type="EMBL" id="LR797331">
    <property type="protein sequence ID" value="CAB4203577.1"/>
    <property type="molecule type" value="Genomic_DNA"/>
</dbReference>
<evidence type="ECO:0000313" key="1">
    <source>
        <dbReference type="EMBL" id="CAB4203577.1"/>
    </source>
</evidence>
<sequence>MKLETTLMREFDAPENDAQSVADVATRLLVWWNKQRDRVTSYMEPAGADKLDAKILEALQMLAKAKVKGPLVMLAFAIETLLKSEIKGSWDKPESIRPLALHYRVAVDAFALSQVRDLKSRDATGDWEVRAKMPDGTVSTFARTFPLWGYEKLRGLSSKDEAQTHYRDLLKARGIL</sequence>
<proteinExistence type="predicted"/>
<protein>
    <submittedName>
        <fullName evidence="1">Uncharacterized protein</fullName>
    </submittedName>
</protein>
<accession>A0A6J5S5C2</accession>
<gene>
    <name evidence="1" type="ORF">UFOVP1382_189</name>
</gene>